<dbReference type="InterPro" id="IPR001387">
    <property type="entry name" value="Cro/C1-type_HTH"/>
</dbReference>
<evidence type="ECO:0000313" key="4">
    <source>
        <dbReference type="Proteomes" id="UP000051922"/>
    </source>
</evidence>
<name>A0A0R1U4K7_9LACO</name>
<accession>A0A0R1U4K7</accession>
<dbReference type="OrthoDB" id="9805856at2"/>
<dbReference type="RefSeq" id="WP_054649963.1">
    <property type="nucleotide sequence ID" value="NZ_AZFJ01000045.1"/>
</dbReference>
<sequence length="110" mass="12441">MLPERLRELRNAKHLTQSDVAKRIGITRPAYTAYESGKRQPDYATLKTIASLFDVSTDYLIGNSDSLHGDDGVDLDDDNPFLSYQGRPVDPDDIELFKQIIRRTRGGDDK</sequence>
<dbReference type="PROSITE" id="PS50943">
    <property type="entry name" value="HTH_CROC1"/>
    <property type="match status" value="1"/>
</dbReference>
<keyword evidence="1" id="KW-0238">DNA-binding</keyword>
<evidence type="ECO:0000313" key="3">
    <source>
        <dbReference type="EMBL" id="KRL86394.1"/>
    </source>
</evidence>
<dbReference type="AlphaFoldDB" id="A0A0R1U4K7"/>
<dbReference type="InterPro" id="IPR010982">
    <property type="entry name" value="Lambda_DNA-bd_dom_sf"/>
</dbReference>
<organism evidence="3 4">
    <name type="scientific">Lacticaseibacillus pantheris DSM 15945 = JCM 12539 = NBRC 106106</name>
    <dbReference type="NCBI Taxonomy" id="1423783"/>
    <lineage>
        <taxon>Bacteria</taxon>
        <taxon>Bacillati</taxon>
        <taxon>Bacillota</taxon>
        <taxon>Bacilli</taxon>
        <taxon>Lactobacillales</taxon>
        <taxon>Lactobacillaceae</taxon>
        <taxon>Lacticaseibacillus</taxon>
    </lineage>
</organism>
<dbReference type="PATRIC" id="fig|1423783.4.peg.944"/>
<dbReference type="STRING" id="1423783.FC50_GL000913"/>
<keyword evidence="4" id="KW-1185">Reference proteome</keyword>
<dbReference type="GO" id="GO:0003677">
    <property type="term" value="F:DNA binding"/>
    <property type="evidence" value="ECO:0007669"/>
    <property type="project" value="UniProtKB-KW"/>
</dbReference>
<dbReference type="CDD" id="cd00093">
    <property type="entry name" value="HTH_XRE"/>
    <property type="match status" value="1"/>
</dbReference>
<dbReference type="SMART" id="SM00530">
    <property type="entry name" value="HTH_XRE"/>
    <property type="match status" value="1"/>
</dbReference>
<dbReference type="Gene3D" id="1.10.260.40">
    <property type="entry name" value="lambda repressor-like DNA-binding domains"/>
    <property type="match status" value="1"/>
</dbReference>
<feature type="domain" description="HTH cro/C1-type" evidence="2">
    <location>
        <begin position="6"/>
        <end position="60"/>
    </location>
</feature>
<dbReference type="EMBL" id="AZFJ01000045">
    <property type="protein sequence ID" value="KRL86394.1"/>
    <property type="molecule type" value="Genomic_DNA"/>
</dbReference>
<comment type="caution">
    <text evidence="3">The sequence shown here is derived from an EMBL/GenBank/DDBJ whole genome shotgun (WGS) entry which is preliminary data.</text>
</comment>
<evidence type="ECO:0000259" key="2">
    <source>
        <dbReference type="PROSITE" id="PS50943"/>
    </source>
</evidence>
<gene>
    <name evidence="3" type="ORF">FC50_GL000913</name>
</gene>
<protein>
    <recommendedName>
        <fullName evidence="2">HTH cro/C1-type domain-containing protein</fullName>
    </recommendedName>
</protein>
<dbReference type="PANTHER" id="PTHR46558">
    <property type="entry name" value="TRACRIPTIONAL REGULATORY PROTEIN-RELATED-RELATED"/>
    <property type="match status" value="1"/>
</dbReference>
<dbReference type="PANTHER" id="PTHR46558:SF14">
    <property type="entry name" value="HTH-TYPE TRANSCRIPTIONAL REGULATOR ANSR"/>
    <property type="match status" value="1"/>
</dbReference>
<reference evidence="3 4" key="1">
    <citation type="journal article" date="2015" name="Genome Announc.">
        <title>Expanding the biotechnology potential of lactobacilli through comparative genomics of 213 strains and associated genera.</title>
        <authorList>
            <person name="Sun Z."/>
            <person name="Harris H.M."/>
            <person name="McCann A."/>
            <person name="Guo C."/>
            <person name="Argimon S."/>
            <person name="Zhang W."/>
            <person name="Yang X."/>
            <person name="Jeffery I.B."/>
            <person name="Cooney J.C."/>
            <person name="Kagawa T.F."/>
            <person name="Liu W."/>
            <person name="Song Y."/>
            <person name="Salvetti E."/>
            <person name="Wrobel A."/>
            <person name="Rasinkangas P."/>
            <person name="Parkhill J."/>
            <person name="Rea M.C."/>
            <person name="O'Sullivan O."/>
            <person name="Ritari J."/>
            <person name="Douillard F.P."/>
            <person name="Paul Ross R."/>
            <person name="Yang R."/>
            <person name="Briner A.E."/>
            <person name="Felis G.E."/>
            <person name="de Vos W.M."/>
            <person name="Barrangou R."/>
            <person name="Klaenhammer T.R."/>
            <person name="Caufield P.W."/>
            <person name="Cui Y."/>
            <person name="Zhang H."/>
            <person name="O'Toole P.W."/>
        </authorList>
    </citation>
    <scope>NUCLEOTIDE SEQUENCE [LARGE SCALE GENOMIC DNA]</scope>
    <source>
        <strain evidence="3 4">DSM 15945</strain>
    </source>
</reference>
<proteinExistence type="predicted"/>
<dbReference type="Pfam" id="PF01381">
    <property type="entry name" value="HTH_3"/>
    <property type="match status" value="1"/>
</dbReference>
<dbReference type="Proteomes" id="UP000051922">
    <property type="component" value="Unassembled WGS sequence"/>
</dbReference>
<evidence type="ECO:0000256" key="1">
    <source>
        <dbReference type="ARBA" id="ARBA00023125"/>
    </source>
</evidence>
<dbReference type="SUPFAM" id="SSF47413">
    <property type="entry name" value="lambda repressor-like DNA-binding domains"/>
    <property type="match status" value="1"/>
</dbReference>